<feature type="transmembrane region" description="Helical" evidence="8">
    <location>
        <begin position="333"/>
        <end position="352"/>
    </location>
</feature>
<dbReference type="InterPro" id="IPR007272">
    <property type="entry name" value="Sulf_transp_TsuA/YedE"/>
</dbReference>
<evidence type="ECO:0000256" key="2">
    <source>
        <dbReference type="ARBA" id="ARBA00022448"/>
    </source>
</evidence>
<sequence>MLATSSPRINWPVVGLAALVLFGGALYIGNLVPGGKPLLYLLGGVMGLALYHAAFGFTSGWRNLVLDGRGAGMRAQLFTFAVAALLILPVLDAGEILGHGVVGAVAPVGIAMVLGAFVFGFGMQLGGGCASGTLYTVGGGSTRMVITLLFFMAGSVIGSAQLPWWFSTWRFNSGTLLDVAGLIPTLIITLGLLATLAWITVVIERRQYGNLHHGGNPDNKNDPLLKRLTRGPWPLLWGGLVLALGNFAVVAITGHTWSISFGYTLWGAKALGAVGIDLSQTEFWTWGYPARALAGSLFAEDTSVMNFGILFGAALAAGLAGKFGTFVKIPLKSVLAAALGGLLMGYGARLASGCNVGALFSGIASGSFHGWAWLVSGFIGSYLGIKARPVFRL</sequence>
<feature type="transmembrane region" description="Helical" evidence="8">
    <location>
        <begin position="97"/>
        <end position="123"/>
    </location>
</feature>
<organism evidence="9">
    <name type="scientific">hydrothermal vent metagenome</name>
    <dbReference type="NCBI Taxonomy" id="652676"/>
    <lineage>
        <taxon>unclassified sequences</taxon>
        <taxon>metagenomes</taxon>
        <taxon>ecological metagenomes</taxon>
    </lineage>
</organism>
<evidence type="ECO:0000256" key="6">
    <source>
        <dbReference type="ARBA" id="ARBA00022989"/>
    </source>
</evidence>
<name>A0A3B0SIA2_9ZZZZ</name>
<comment type="subcellular location">
    <subcellularLocation>
        <location evidence="1">Cell inner membrane</location>
        <topology evidence="1">Multi-pass membrane protein</topology>
    </subcellularLocation>
</comment>
<evidence type="ECO:0000256" key="5">
    <source>
        <dbReference type="ARBA" id="ARBA00022692"/>
    </source>
</evidence>
<keyword evidence="5 8" id="KW-0812">Transmembrane</keyword>
<protein>
    <submittedName>
        <fullName evidence="9">Sulfur transporter</fullName>
    </submittedName>
</protein>
<keyword evidence="6 8" id="KW-1133">Transmembrane helix</keyword>
<feature type="transmembrane region" description="Helical" evidence="8">
    <location>
        <begin position="179"/>
        <end position="203"/>
    </location>
</feature>
<feature type="transmembrane region" description="Helical" evidence="8">
    <location>
        <begin position="12"/>
        <end position="32"/>
    </location>
</feature>
<dbReference type="GO" id="GO:0005886">
    <property type="term" value="C:plasma membrane"/>
    <property type="evidence" value="ECO:0007669"/>
    <property type="project" value="UniProtKB-SubCell"/>
</dbReference>
<evidence type="ECO:0000256" key="1">
    <source>
        <dbReference type="ARBA" id="ARBA00004429"/>
    </source>
</evidence>
<evidence type="ECO:0000256" key="7">
    <source>
        <dbReference type="ARBA" id="ARBA00023136"/>
    </source>
</evidence>
<evidence type="ECO:0000256" key="4">
    <source>
        <dbReference type="ARBA" id="ARBA00022519"/>
    </source>
</evidence>
<keyword evidence="2" id="KW-0813">Transport</keyword>
<dbReference type="Pfam" id="PF04143">
    <property type="entry name" value="Sulf_transp"/>
    <property type="match status" value="1"/>
</dbReference>
<feature type="transmembrane region" description="Helical" evidence="8">
    <location>
        <begin position="358"/>
        <end position="385"/>
    </location>
</feature>
<proteinExistence type="predicted"/>
<dbReference type="PANTHER" id="PTHR30574:SF1">
    <property type="entry name" value="SULPHUR TRANSPORT DOMAIN-CONTAINING PROTEIN"/>
    <property type="match status" value="1"/>
</dbReference>
<dbReference type="PANTHER" id="PTHR30574">
    <property type="entry name" value="INNER MEMBRANE PROTEIN YEDE"/>
    <property type="match status" value="1"/>
</dbReference>
<feature type="transmembrane region" description="Helical" evidence="8">
    <location>
        <begin position="235"/>
        <end position="257"/>
    </location>
</feature>
<gene>
    <name evidence="9" type="ORF">MNBD_ALPHA08-193</name>
</gene>
<reference evidence="9" key="1">
    <citation type="submission" date="2018-06" db="EMBL/GenBank/DDBJ databases">
        <authorList>
            <person name="Zhirakovskaya E."/>
        </authorList>
    </citation>
    <scope>NUCLEOTIDE SEQUENCE</scope>
</reference>
<keyword evidence="7 8" id="KW-0472">Membrane</keyword>
<keyword evidence="4" id="KW-0997">Cell inner membrane</keyword>
<feature type="transmembrane region" description="Helical" evidence="8">
    <location>
        <begin position="303"/>
        <end position="321"/>
    </location>
</feature>
<feature type="transmembrane region" description="Helical" evidence="8">
    <location>
        <begin position="38"/>
        <end position="61"/>
    </location>
</feature>
<feature type="transmembrane region" description="Helical" evidence="8">
    <location>
        <begin position="144"/>
        <end position="167"/>
    </location>
</feature>
<evidence type="ECO:0000256" key="3">
    <source>
        <dbReference type="ARBA" id="ARBA00022475"/>
    </source>
</evidence>
<dbReference type="EMBL" id="UOEC01000178">
    <property type="protein sequence ID" value="VAW00667.1"/>
    <property type="molecule type" value="Genomic_DNA"/>
</dbReference>
<feature type="transmembrane region" description="Helical" evidence="8">
    <location>
        <begin position="73"/>
        <end position="91"/>
    </location>
</feature>
<accession>A0A3B0SIA2</accession>
<dbReference type="AlphaFoldDB" id="A0A3B0SIA2"/>
<evidence type="ECO:0000313" key="9">
    <source>
        <dbReference type="EMBL" id="VAW00667.1"/>
    </source>
</evidence>
<keyword evidence="3" id="KW-1003">Cell membrane</keyword>
<evidence type="ECO:0000256" key="8">
    <source>
        <dbReference type="SAM" id="Phobius"/>
    </source>
</evidence>